<comment type="caution">
    <text evidence="2">The sequence shown here is derived from an EMBL/GenBank/DDBJ whole genome shotgun (WGS) entry which is preliminary data.</text>
</comment>
<name>A0A5J4TSC4_9EUKA</name>
<protein>
    <submittedName>
        <fullName evidence="2">Uncharacterized protein</fullName>
    </submittedName>
</protein>
<gene>
    <name evidence="2" type="ORF">EZS28_043017</name>
</gene>
<evidence type="ECO:0000256" key="1">
    <source>
        <dbReference type="SAM" id="MobiDB-lite"/>
    </source>
</evidence>
<organism evidence="2 3">
    <name type="scientific">Streblomastix strix</name>
    <dbReference type="NCBI Taxonomy" id="222440"/>
    <lineage>
        <taxon>Eukaryota</taxon>
        <taxon>Metamonada</taxon>
        <taxon>Preaxostyla</taxon>
        <taxon>Oxymonadida</taxon>
        <taxon>Streblomastigidae</taxon>
        <taxon>Streblomastix</taxon>
    </lineage>
</organism>
<proteinExistence type="predicted"/>
<evidence type="ECO:0000313" key="2">
    <source>
        <dbReference type="EMBL" id="KAA6361456.1"/>
    </source>
</evidence>
<accession>A0A5J4TSC4</accession>
<dbReference type="Proteomes" id="UP000324800">
    <property type="component" value="Unassembled WGS sequence"/>
</dbReference>
<reference evidence="2 3" key="1">
    <citation type="submission" date="2019-03" db="EMBL/GenBank/DDBJ databases">
        <title>Single cell metagenomics reveals metabolic interactions within the superorganism composed of flagellate Streblomastix strix and complex community of Bacteroidetes bacteria on its surface.</title>
        <authorList>
            <person name="Treitli S.C."/>
            <person name="Kolisko M."/>
            <person name="Husnik F."/>
            <person name="Keeling P."/>
            <person name="Hampl V."/>
        </authorList>
    </citation>
    <scope>NUCLEOTIDE SEQUENCE [LARGE SCALE GENOMIC DNA]</scope>
    <source>
        <strain evidence="2">ST1C</strain>
    </source>
</reference>
<dbReference type="EMBL" id="SNRW01025527">
    <property type="protein sequence ID" value="KAA6361456.1"/>
    <property type="molecule type" value="Genomic_DNA"/>
</dbReference>
<feature type="region of interest" description="Disordered" evidence="1">
    <location>
        <begin position="91"/>
        <end position="168"/>
    </location>
</feature>
<dbReference type="AlphaFoldDB" id="A0A5J4TSC4"/>
<sequence>MAHHRHNRLNDNDDDESVNSEPGLQVHARVLIPFDDFVNAMEVESDEDEDYAASPVQQSSDNEHQSIYSASGDEEIRNAQWLPRLRTRLKADGDASSLSESETETGAAPGIKRRRLLEDESEDNKEKSDSDSISPQDTETKQQLKKLAPVLGKGERHNKKAAIRLVSS</sequence>
<evidence type="ECO:0000313" key="3">
    <source>
        <dbReference type="Proteomes" id="UP000324800"/>
    </source>
</evidence>
<feature type="region of interest" description="Disordered" evidence="1">
    <location>
        <begin position="40"/>
        <end position="79"/>
    </location>
</feature>
<feature type="region of interest" description="Disordered" evidence="1">
    <location>
        <begin position="1"/>
        <end position="24"/>
    </location>
</feature>
<feature type="compositionally biased region" description="Polar residues" evidence="1">
    <location>
        <begin position="55"/>
        <end position="69"/>
    </location>
</feature>